<evidence type="ECO:0000256" key="6">
    <source>
        <dbReference type="ARBA" id="ARBA00023136"/>
    </source>
</evidence>
<dbReference type="GO" id="GO:0016020">
    <property type="term" value="C:membrane"/>
    <property type="evidence" value="ECO:0007669"/>
    <property type="project" value="UniProtKB-SubCell"/>
</dbReference>
<dbReference type="PROSITE" id="PS50038">
    <property type="entry name" value="FZ"/>
    <property type="match status" value="1"/>
</dbReference>
<dbReference type="VEuPathDB" id="VectorBase:AALB20_026235"/>
<evidence type="ECO:0000256" key="9">
    <source>
        <dbReference type="PROSITE-ProRule" id="PRU00090"/>
    </source>
</evidence>
<dbReference type="InterPro" id="IPR015526">
    <property type="entry name" value="Frizzled/SFRP"/>
</dbReference>
<evidence type="ECO:0000256" key="1">
    <source>
        <dbReference type="ARBA" id="ARBA00004141"/>
    </source>
</evidence>
<dbReference type="PROSITE" id="PS50261">
    <property type="entry name" value="G_PROTEIN_RECEP_F2_4"/>
    <property type="match status" value="1"/>
</dbReference>
<reference evidence="13" key="1">
    <citation type="journal article" date="2017" name="G3 (Bethesda)">
        <title>The Physical Genome Mapping of Anopheles albimanus Corrected Scaffold Misassemblies and Identified Interarm Rearrangements in Genus Anopheles.</title>
        <authorList>
            <person name="Artemov G.N."/>
            <person name="Peery A.N."/>
            <person name="Jiang X."/>
            <person name="Tu Z."/>
            <person name="Stegniy V.N."/>
            <person name="Sharakhova M.V."/>
            <person name="Sharakhov I.V."/>
        </authorList>
    </citation>
    <scope>NUCLEOTIDE SEQUENCE [LARGE SCALE GENOMIC DNA]</scope>
    <source>
        <strain evidence="13">STECLA/ALBI9_A</strain>
    </source>
</reference>
<dbReference type="InterPro" id="IPR017981">
    <property type="entry name" value="GPCR_2-like_7TM"/>
</dbReference>
<evidence type="ECO:0000256" key="2">
    <source>
        <dbReference type="ARBA" id="ARBA00008077"/>
    </source>
</evidence>
<keyword evidence="5" id="KW-1133">Transmembrane helix</keyword>
<feature type="disulfide bond" evidence="9">
    <location>
        <begin position="32"/>
        <end position="70"/>
    </location>
</feature>
<dbReference type="GO" id="GO:0035567">
    <property type="term" value="P:non-canonical Wnt signaling pathway"/>
    <property type="evidence" value="ECO:0007669"/>
    <property type="project" value="TreeGrafter"/>
</dbReference>
<dbReference type="GeneID" id="118457139"/>
<accession>A0A182FMP4</accession>
<dbReference type="GO" id="GO:0005615">
    <property type="term" value="C:extracellular space"/>
    <property type="evidence" value="ECO:0007669"/>
    <property type="project" value="TreeGrafter"/>
</dbReference>
<protein>
    <submittedName>
        <fullName evidence="12">Uncharacterized protein</fullName>
    </submittedName>
</protein>
<evidence type="ECO:0000256" key="3">
    <source>
        <dbReference type="ARBA" id="ARBA00022473"/>
    </source>
</evidence>
<evidence type="ECO:0000313" key="12">
    <source>
        <dbReference type="EnsemblMetazoa" id="AALB007806-PA"/>
    </source>
</evidence>
<keyword evidence="4" id="KW-0812">Transmembrane</keyword>
<keyword evidence="3" id="KW-0217">Developmental protein</keyword>
<evidence type="ECO:0000256" key="7">
    <source>
        <dbReference type="ARBA" id="ARBA00023157"/>
    </source>
</evidence>
<evidence type="ECO:0000256" key="5">
    <source>
        <dbReference type="ARBA" id="ARBA00022989"/>
    </source>
</evidence>
<keyword evidence="13" id="KW-1185">Reference proteome</keyword>
<dbReference type="Gene3D" id="1.10.2000.10">
    <property type="entry name" value="Frizzled cysteine-rich domain"/>
    <property type="match status" value="1"/>
</dbReference>
<dbReference type="Pfam" id="PF01392">
    <property type="entry name" value="Fz"/>
    <property type="match status" value="1"/>
</dbReference>
<dbReference type="STRING" id="7167.A0A182FMP4"/>
<dbReference type="GO" id="GO:0060070">
    <property type="term" value="P:canonical Wnt signaling pathway"/>
    <property type="evidence" value="ECO:0007669"/>
    <property type="project" value="TreeGrafter"/>
</dbReference>
<keyword evidence="8" id="KW-0675">Receptor</keyword>
<dbReference type="PANTHER" id="PTHR11309:SF142">
    <property type="entry name" value="FRIZZLED-3"/>
    <property type="match status" value="1"/>
</dbReference>
<sequence length="762" mass="82607">MARKRNKQDGGGGDVGGRTQVSSLRPIIWSGCSKQALFLFCSSLFPLCSPNTPRPVYPCRSLCEQVRRDCFNDPVSTKLWPDYLDCRLLPQPEKHELCMQAGSADAVPDEPAVTDPVSTVPTRFVPAAATLRPAVSPDGILAMTPSVIATVNGWPPLNFSSILEHHSHRNHQQPAGKTDQPPGFDGDGGTDGSLVLPSEDERHTTELLLERTGGIGWPCPVHYNLKYDRTGDDRCITRCGPAVDALYSRAQKELVEWWTLVLSAGCFIFTLMSLVTFWARANGRLDYPDRPILFMVLCYNLLGLCYLESTILHPDGDHRMSMEVRTSGGGDAAAAGGGGTLDLPFMMIPSPISDSASLSAADAAAAGTVGCTIASSQCLAYYIIKHYLLLSASTWWLIFALCWYLSTAKQWSSEALEHRSGLFHVLAWVIPFTVPIVALFRGNIQRFELTGFCTAIGPAEELPALVLQLSGAVLVLLALCALGRLRTGWNQRAHLSRLFAHVLTFGVCYLVPAIAATVCRMIERVEHELGPCPVASTAARCPRSAGYFSTIPTLLRLALTLLGGGSVAIWLWVRQSTDLSSGSTGSSGLRKSGCSTTTTTGYGYSLPINITVATNDRLIRKVGPEGGNGSMGTVGTPSRFFNAAPLPRTDSQEAITRTYSTARTPFAVQQQQQQQQHIGNANRSGRLIDGGGKMHKYCYVYHPTVEPTHSISDDLLTARPVPYGASRSQQRQSAPPTAGYLPVRTVRRSFHPVGPLSMITRI</sequence>
<dbReference type="EnsemblMetazoa" id="AALB007806-RA">
    <property type="protein sequence ID" value="AALB007806-PA"/>
    <property type="gene ID" value="AALB007806"/>
</dbReference>
<dbReference type="SMART" id="SM01330">
    <property type="entry name" value="Frizzled"/>
    <property type="match status" value="1"/>
</dbReference>
<evidence type="ECO:0000259" key="11">
    <source>
        <dbReference type="PROSITE" id="PS50261"/>
    </source>
</evidence>
<evidence type="ECO:0000256" key="8">
    <source>
        <dbReference type="ARBA" id="ARBA00023170"/>
    </source>
</evidence>
<keyword evidence="7 9" id="KW-1015">Disulfide bond</keyword>
<dbReference type="Proteomes" id="UP000069272">
    <property type="component" value="Unassembled WGS sequence"/>
</dbReference>
<comment type="similarity">
    <text evidence="2">Belongs to the G-protein coupled receptor Fz/Smo family.</text>
</comment>
<evidence type="ECO:0000259" key="10">
    <source>
        <dbReference type="PROSITE" id="PS50038"/>
    </source>
</evidence>
<name>A0A182FMP4_ANOAL</name>
<dbReference type="AlphaFoldDB" id="A0A182FMP4"/>
<evidence type="ECO:0000256" key="4">
    <source>
        <dbReference type="ARBA" id="ARBA00022692"/>
    </source>
</evidence>
<feature type="domain" description="G-protein coupled receptors family 2 profile 2" evidence="11">
    <location>
        <begin position="252"/>
        <end position="453"/>
    </location>
</feature>
<dbReference type="SUPFAM" id="SSF63501">
    <property type="entry name" value="Frizzled cysteine-rich domain"/>
    <property type="match status" value="1"/>
</dbReference>
<reference evidence="12" key="2">
    <citation type="submission" date="2022-08" db="UniProtKB">
        <authorList>
            <consortium name="EnsemblMetazoa"/>
        </authorList>
    </citation>
    <scope>IDENTIFICATION</scope>
    <source>
        <strain evidence="12">STECLA/ALBI9_A</strain>
    </source>
</reference>
<dbReference type="GO" id="GO:0017147">
    <property type="term" value="F:Wnt-protein binding"/>
    <property type="evidence" value="ECO:0007669"/>
    <property type="project" value="TreeGrafter"/>
</dbReference>
<dbReference type="GO" id="GO:0004888">
    <property type="term" value="F:transmembrane signaling receptor activity"/>
    <property type="evidence" value="ECO:0007669"/>
    <property type="project" value="InterPro"/>
</dbReference>
<comment type="subcellular location">
    <subcellularLocation>
        <location evidence="1">Membrane</location>
        <topology evidence="1">Multi-pass membrane protein</topology>
    </subcellularLocation>
</comment>
<evidence type="ECO:0000313" key="13">
    <source>
        <dbReference type="Proteomes" id="UP000069272"/>
    </source>
</evidence>
<dbReference type="Pfam" id="PF01534">
    <property type="entry name" value="Frizzled"/>
    <property type="match status" value="1"/>
</dbReference>
<comment type="caution">
    <text evidence="9">Lacks conserved residue(s) required for the propagation of feature annotation.</text>
</comment>
<dbReference type="RefSeq" id="XP_035774550.1">
    <property type="nucleotide sequence ID" value="XM_035918657.1"/>
</dbReference>
<dbReference type="PRINTS" id="PR00489">
    <property type="entry name" value="FRIZZLED"/>
</dbReference>
<proteinExistence type="inferred from homology"/>
<feature type="domain" description="FZ" evidence="10">
    <location>
        <begin position="20"/>
        <end position="101"/>
    </location>
</feature>
<dbReference type="SMART" id="SM00063">
    <property type="entry name" value="FRI"/>
    <property type="match status" value="1"/>
</dbReference>
<dbReference type="Gene3D" id="1.20.1070.10">
    <property type="entry name" value="Rhodopsin 7-helix transmembrane proteins"/>
    <property type="match status" value="1"/>
</dbReference>
<dbReference type="InterPro" id="IPR020067">
    <property type="entry name" value="Frizzled_dom"/>
</dbReference>
<dbReference type="InterPro" id="IPR000539">
    <property type="entry name" value="Frizzled/Smoothened_7TM"/>
</dbReference>
<dbReference type="PANTHER" id="PTHR11309">
    <property type="entry name" value="FRIZZLED"/>
    <property type="match status" value="1"/>
</dbReference>
<organism evidence="12 13">
    <name type="scientific">Anopheles albimanus</name>
    <name type="common">New world malaria mosquito</name>
    <dbReference type="NCBI Taxonomy" id="7167"/>
    <lineage>
        <taxon>Eukaryota</taxon>
        <taxon>Metazoa</taxon>
        <taxon>Ecdysozoa</taxon>
        <taxon>Arthropoda</taxon>
        <taxon>Hexapoda</taxon>
        <taxon>Insecta</taxon>
        <taxon>Pterygota</taxon>
        <taxon>Neoptera</taxon>
        <taxon>Endopterygota</taxon>
        <taxon>Diptera</taxon>
        <taxon>Nematocera</taxon>
        <taxon>Culicoidea</taxon>
        <taxon>Culicidae</taxon>
        <taxon>Anophelinae</taxon>
        <taxon>Anopheles</taxon>
    </lineage>
</organism>
<dbReference type="InterPro" id="IPR036790">
    <property type="entry name" value="Frizzled_dom_sf"/>
</dbReference>
<keyword evidence="6" id="KW-0472">Membrane</keyword>
<dbReference type="CDD" id="cd07066">
    <property type="entry name" value="CRD_FZ"/>
    <property type="match status" value="1"/>
</dbReference>
<dbReference type="VEuPathDB" id="VectorBase:AALB007806"/>